<feature type="domain" description="Myb-like" evidence="2">
    <location>
        <begin position="554"/>
        <end position="601"/>
    </location>
</feature>
<dbReference type="SUPFAM" id="SSF46689">
    <property type="entry name" value="Homeodomain-like"/>
    <property type="match status" value="1"/>
</dbReference>
<feature type="compositionally biased region" description="Basic residues" evidence="1">
    <location>
        <begin position="423"/>
        <end position="443"/>
    </location>
</feature>
<feature type="compositionally biased region" description="Polar residues" evidence="1">
    <location>
        <begin position="395"/>
        <end position="422"/>
    </location>
</feature>
<dbReference type="PROSITE" id="PS50090">
    <property type="entry name" value="MYB_LIKE"/>
    <property type="match status" value="1"/>
</dbReference>
<dbReference type="Pfam" id="PF00249">
    <property type="entry name" value="Myb_DNA-binding"/>
    <property type="match status" value="1"/>
</dbReference>
<dbReference type="PANTHER" id="PTHR16124:SF3">
    <property type="entry name" value="MIS18-BINDING PROTEIN 1"/>
    <property type="match status" value="1"/>
</dbReference>
<evidence type="ECO:0000313" key="3">
    <source>
        <dbReference type="EMBL" id="CAG5132529.1"/>
    </source>
</evidence>
<dbReference type="CDD" id="cd00167">
    <property type="entry name" value="SANT"/>
    <property type="match status" value="1"/>
</dbReference>
<dbReference type="GO" id="GO:0000775">
    <property type="term" value="C:chromosome, centromeric region"/>
    <property type="evidence" value="ECO:0007669"/>
    <property type="project" value="TreeGrafter"/>
</dbReference>
<sequence>MVQSSVRAAHVNSYKSSRQEDVMSIRVRGGRGQHNSDPIQCQEASPASDSHIGLHDSTQTGTRARHRTVPGEPHSSHQTQKPLRKTPSSARRKTPSSARRTTPSSVIRKTPSAAKTRVKVSPKMDGHRNLQPEKNIDYLDRATVLLDWIIKPLPDIRGVCVEGQKLGMDDYWHSAAIVEAVRPTVVVTATGSMYRLEGQINKYCTIDNGFPKGVAKLFTNGFPHNWKQVIKDFYSRLEDSISIVAETSPLKHKKLQHNPKLVATVSKKKTPAVPSRKLKTLDRVQDSIWTPAGFLKQKLSTDDVTVTRSGRISLPPLARWTGQCYRRVPNSSDIEVTFETDCAKRSLHNTTAQLLQLPKKYRSTSSSVDSDSAVLQSADSSVNKSRSRPVRAAQASKQLQADNSGSRLQEPADSSSADIQNTHCHRQTKVAKTTRKQTGKKKSPTGQKSVRSDHKTSSQPLAEAERLCLKAEGKPAALGKAVKPRQRSTSNQSAVDVGLIEPPAAAKRKQVCTIRKRKLDADDDAAKEGNNTIVERKPNKRRKVMDVTSAGDVSWSQEEQALLHRALREVSGADSSYWHKVSLIVSTRSQTECQQFYRQYLEVKGSKKPSKASSTSQKQKGKA</sequence>
<dbReference type="EMBL" id="CAJHNH020005457">
    <property type="protein sequence ID" value="CAG5132529.1"/>
    <property type="molecule type" value="Genomic_DNA"/>
</dbReference>
<feature type="compositionally biased region" description="Low complexity" evidence="1">
    <location>
        <begin position="95"/>
        <end position="105"/>
    </location>
</feature>
<name>A0A8S3ZSR1_9EUPU</name>
<keyword evidence="4" id="KW-1185">Reference proteome</keyword>
<dbReference type="InterPro" id="IPR009057">
    <property type="entry name" value="Homeodomain-like_sf"/>
</dbReference>
<dbReference type="SMART" id="SM00717">
    <property type="entry name" value="SANT"/>
    <property type="match status" value="1"/>
</dbReference>
<evidence type="ECO:0000256" key="1">
    <source>
        <dbReference type="SAM" id="MobiDB-lite"/>
    </source>
</evidence>
<comment type="caution">
    <text evidence="3">The sequence shown here is derived from an EMBL/GenBank/DDBJ whole genome shotgun (WGS) entry which is preliminary data.</text>
</comment>
<feature type="region of interest" description="Disordered" evidence="1">
    <location>
        <begin position="603"/>
        <end position="623"/>
    </location>
</feature>
<organism evidence="3 4">
    <name type="scientific">Candidula unifasciata</name>
    <dbReference type="NCBI Taxonomy" id="100452"/>
    <lineage>
        <taxon>Eukaryota</taxon>
        <taxon>Metazoa</taxon>
        <taxon>Spiralia</taxon>
        <taxon>Lophotrochozoa</taxon>
        <taxon>Mollusca</taxon>
        <taxon>Gastropoda</taxon>
        <taxon>Heterobranchia</taxon>
        <taxon>Euthyneura</taxon>
        <taxon>Panpulmonata</taxon>
        <taxon>Eupulmonata</taxon>
        <taxon>Stylommatophora</taxon>
        <taxon>Helicina</taxon>
        <taxon>Helicoidea</taxon>
        <taxon>Geomitridae</taxon>
        <taxon>Candidula</taxon>
    </lineage>
</organism>
<accession>A0A8S3ZSR1</accession>
<dbReference type="Gene3D" id="1.10.10.60">
    <property type="entry name" value="Homeodomain-like"/>
    <property type="match status" value="1"/>
</dbReference>
<dbReference type="InterPro" id="IPR001005">
    <property type="entry name" value="SANT/Myb"/>
</dbReference>
<reference evidence="3" key="1">
    <citation type="submission" date="2021-04" db="EMBL/GenBank/DDBJ databases">
        <authorList>
            <consortium name="Molecular Ecology Group"/>
        </authorList>
    </citation>
    <scope>NUCLEOTIDE SEQUENCE</scope>
</reference>
<dbReference type="InterPro" id="IPR015216">
    <property type="entry name" value="SANTA"/>
</dbReference>
<feature type="compositionally biased region" description="Low complexity" evidence="1">
    <location>
        <begin position="363"/>
        <end position="382"/>
    </location>
</feature>
<dbReference type="AlphaFoldDB" id="A0A8S3ZSR1"/>
<dbReference type="Pfam" id="PF09133">
    <property type="entry name" value="SANTA"/>
    <property type="match status" value="1"/>
</dbReference>
<feature type="region of interest" description="Disordered" evidence="1">
    <location>
        <begin position="361"/>
        <end position="461"/>
    </location>
</feature>
<dbReference type="PANTHER" id="PTHR16124">
    <property type="entry name" value="MIS18-BINDING PROTEIN 1"/>
    <property type="match status" value="1"/>
</dbReference>
<evidence type="ECO:0000313" key="4">
    <source>
        <dbReference type="Proteomes" id="UP000678393"/>
    </source>
</evidence>
<dbReference type="InterPro" id="IPR039110">
    <property type="entry name" value="KNL2-like"/>
</dbReference>
<gene>
    <name evidence="3" type="ORF">CUNI_LOCUS18087</name>
</gene>
<evidence type="ECO:0000259" key="2">
    <source>
        <dbReference type="PROSITE" id="PS50090"/>
    </source>
</evidence>
<dbReference type="Proteomes" id="UP000678393">
    <property type="component" value="Unassembled WGS sequence"/>
</dbReference>
<proteinExistence type="predicted"/>
<feature type="region of interest" description="Disordered" evidence="1">
    <location>
        <begin position="1"/>
        <end position="129"/>
    </location>
</feature>
<feature type="compositionally biased region" description="Polar residues" evidence="1">
    <location>
        <begin position="611"/>
        <end position="623"/>
    </location>
</feature>
<protein>
    <recommendedName>
        <fullName evidence="2">Myb-like domain-containing protein</fullName>
    </recommendedName>
</protein>
<feature type="non-terminal residue" evidence="3">
    <location>
        <position position="623"/>
    </location>
</feature>
<dbReference type="OrthoDB" id="118550at2759"/>
<feature type="compositionally biased region" description="Polar residues" evidence="1">
    <location>
        <begin position="33"/>
        <end position="48"/>
    </location>
</feature>